<evidence type="ECO:0000313" key="2">
    <source>
        <dbReference type="EMBL" id="GAA4610032.1"/>
    </source>
</evidence>
<dbReference type="RefSeq" id="WP_345356410.1">
    <property type="nucleotide sequence ID" value="NZ_BAABHJ010000011.1"/>
</dbReference>
<keyword evidence="3" id="KW-1185">Reference proteome</keyword>
<gene>
    <name evidence="2" type="ORF">GCM10023195_40880</name>
</gene>
<dbReference type="InterPro" id="IPR010982">
    <property type="entry name" value="Lambda_DNA-bd_dom_sf"/>
</dbReference>
<reference evidence="3" key="1">
    <citation type="journal article" date="2019" name="Int. J. Syst. Evol. Microbiol.">
        <title>The Global Catalogue of Microorganisms (GCM) 10K type strain sequencing project: providing services to taxonomists for standard genome sequencing and annotation.</title>
        <authorList>
            <consortium name="The Broad Institute Genomics Platform"/>
            <consortium name="The Broad Institute Genome Sequencing Center for Infectious Disease"/>
            <person name="Wu L."/>
            <person name="Ma J."/>
        </authorList>
    </citation>
    <scope>NUCLEOTIDE SEQUENCE [LARGE SCALE GENOMIC DNA]</scope>
    <source>
        <strain evidence="3">JCM 17938</strain>
    </source>
</reference>
<dbReference type="Proteomes" id="UP001500212">
    <property type="component" value="Unassembled WGS sequence"/>
</dbReference>
<accession>A0ABP8TM94</accession>
<dbReference type="Pfam" id="PF13560">
    <property type="entry name" value="HTH_31"/>
    <property type="match status" value="1"/>
</dbReference>
<evidence type="ECO:0000259" key="1">
    <source>
        <dbReference type="PROSITE" id="PS50943"/>
    </source>
</evidence>
<dbReference type="EMBL" id="BAABHJ010000011">
    <property type="protein sequence ID" value="GAA4610032.1"/>
    <property type="molecule type" value="Genomic_DNA"/>
</dbReference>
<comment type="caution">
    <text evidence="2">The sequence shown here is derived from an EMBL/GenBank/DDBJ whole genome shotgun (WGS) entry which is preliminary data.</text>
</comment>
<evidence type="ECO:0000313" key="3">
    <source>
        <dbReference type="Proteomes" id="UP001500212"/>
    </source>
</evidence>
<dbReference type="InterPro" id="IPR001387">
    <property type="entry name" value="Cro/C1-type_HTH"/>
</dbReference>
<feature type="domain" description="HTH cro/C1-type" evidence="1">
    <location>
        <begin position="11"/>
        <end position="66"/>
    </location>
</feature>
<dbReference type="SUPFAM" id="SSF47413">
    <property type="entry name" value="lambda repressor-like DNA-binding domains"/>
    <property type="match status" value="1"/>
</dbReference>
<dbReference type="CDD" id="cd00093">
    <property type="entry name" value="HTH_XRE"/>
    <property type="match status" value="1"/>
</dbReference>
<dbReference type="Gene3D" id="1.10.260.40">
    <property type="entry name" value="lambda repressor-like DNA-binding domains"/>
    <property type="match status" value="1"/>
</dbReference>
<name>A0ABP8TM94_9ACTN</name>
<dbReference type="PROSITE" id="PS50943">
    <property type="entry name" value="HTH_CROC1"/>
    <property type="match status" value="1"/>
</dbReference>
<sequence length="398" mass="42793">MSEPDNIGDRLRSLREGRSLTRQELADDSGVDVDLIEKLEHGRRQTARYTSLTRLADALNVGISRLLGGRRPEERAPAMPDDVRQVRDVVASADSMPGMDADDAGEAPDLAELNAAVDAAWRDYRAGNLRRLVGVLPGLIGEARLASSELGPGAAGPLAEAHELAARLFVHYGRCDLAEIATERAIRAAEGGSDELEWETLHGTYSWTLLCEGRHRASEEHALSIAASTEPAMDETALRDLTVWGGLMLAAMAAASAAERTASMTEYLGIAGSAAHRFARDRLDHHVGFGPARVATQATRDYAMLHEPGLALRAAEDVHADELPRRSYGRHLIDVARAQAEIRDLRAAEETLRAAESLCAESFSPAGPACAVVGDVVVDVGHLTPELRRMARSVAVQV</sequence>
<proteinExistence type="predicted"/>
<dbReference type="SMART" id="SM00530">
    <property type="entry name" value="HTH_XRE"/>
    <property type="match status" value="1"/>
</dbReference>
<protein>
    <recommendedName>
        <fullName evidence="1">HTH cro/C1-type domain-containing protein</fullName>
    </recommendedName>
</protein>
<organism evidence="2 3">
    <name type="scientific">Actinoallomurus liliacearum</name>
    <dbReference type="NCBI Taxonomy" id="1080073"/>
    <lineage>
        <taxon>Bacteria</taxon>
        <taxon>Bacillati</taxon>
        <taxon>Actinomycetota</taxon>
        <taxon>Actinomycetes</taxon>
        <taxon>Streptosporangiales</taxon>
        <taxon>Thermomonosporaceae</taxon>
        <taxon>Actinoallomurus</taxon>
    </lineage>
</organism>